<keyword evidence="6" id="KW-1185">Reference proteome</keyword>
<dbReference type="RefSeq" id="WP_158739981.1">
    <property type="nucleotide sequence ID" value="NZ_WSLF01000004.1"/>
</dbReference>
<dbReference type="AlphaFoldDB" id="A0A7C8HET9"/>
<dbReference type="Gene3D" id="3.90.400.10">
    <property type="entry name" value="Oligo-1,6-glucosidase, Domain 2"/>
    <property type="match status" value="1"/>
</dbReference>
<dbReference type="InterPro" id="IPR004185">
    <property type="entry name" value="Glyco_hydro_13_lg-like_dom"/>
</dbReference>
<dbReference type="PANTHER" id="PTHR10357">
    <property type="entry name" value="ALPHA-AMYLASE FAMILY MEMBER"/>
    <property type="match status" value="1"/>
</dbReference>
<dbReference type="EMBL" id="WSLF01000004">
    <property type="protein sequence ID" value="KAE9634894.1"/>
    <property type="molecule type" value="Genomic_DNA"/>
</dbReference>
<keyword evidence="2" id="KW-0378">Hydrolase</keyword>
<dbReference type="InterPro" id="IPR006047">
    <property type="entry name" value="GH13_cat_dom"/>
</dbReference>
<dbReference type="Pfam" id="PF00128">
    <property type="entry name" value="Alpha-amylase"/>
    <property type="match status" value="1"/>
</dbReference>
<dbReference type="CDD" id="cd11338">
    <property type="entry name" value="AmyAc_CMD"/>
    <property type="match status" value="1"/>
</dbReference>
<dbReference type="InterPro" id="IPR013780">
    <property type="entry name" value="Glyco_hydro_b"/>
</dbReference>
<evidence type="ECO:0000259" key="4">
    <source>
        <dbReference type="SMART" id="SM00642"/>
    </source>
</evidence>
<dbReference type="OrthoDB" id="9805159at2"/>
<dbReference type="InterPro" id="IPR045857">
    <property type="entry name" value="O16G_dom_2"/>
</dbReference>
<dbReference type="Gene3D" id="3.20.20.80">
    <property type="entry name" value="Glycosidases"/>
    <property type="match status" value="1"/>
</dbReference>
<dbReference type="GO" id="GO:0004553">
    <property type="term" value="F:hydrolase activity, hydrolyzing O-glycosyl compounds"/>
    <property type="evidence" value="ECO:0007669"/>
    <property type="project" value="InterPro"/>
</dbReference>
<dbReference type="InterPro" id="IPR013783">
    <property type="entry name" value="Ig-like_fold"/>
</dbReference>
<evidence type="ECO:0000256" key="3">
    <source>
        <dbReference type="ARBA" id="ARBA00023295"/>
    </source>
</evidence>
<dbReference type="SUPFAM" id="SSF51011">
    <property type="entry name" value="Glycosyl hydrolase domain"/>
    <property type="match status" value="1"/>
</dbReference>
<comment type="caution">
    <text evidence="5">The sequence shown here is derived from an EMBL/GenBank/DDBJ whole genome shotgun (WGS) entry which is preliminary data.</text>
</comment>
<name>A0A7C8HET9_9FIRM</name>
<evidence type="ECO:0000313" key="6">
    <source>
        <dbReference type="Proteomes" id="UP000483018"/>
    </source>
</evidence>
<dbReference type="InterPro" id="IPR017853">
    <property type="entry name" value="GH"/>
</dbReference>
<dbReference type="SUPFAM" id="SSF81296">
    <property type="entry name" value="E set domains"/>
    <property type="match status" value="1"/>
</dbReference>
<keyword evidence="3 5" id="KW-0326">Glycosidase</keyword>
<protein>
    <submittedName>
        <fullName evidence="5">Alpha-glycosidase</fullName>
    </submittedName>
</protein>
<dbReference type="CDD" id="cd02857">
    <property type="entry name" value="E_set_CDase_PDE_N"/>
    <property type="match status" value="1"/>
</dbReference>
<evidence type="ECO:0000313" key="5">
    <source>
        <dbReference type="EMBL" id="KAE9634894.1"/>
    </source>
</evidence>
<dbReference type="PANTHER" id="PTHR10357:SF210">
    <property type="entry name" value="MALTODEXTRIN GLUCOSIDASE"/>
    <property type="match status" value="1"/>
</dbReference>
<dbReference type="GO" id="GO:0005975">
    <property type="term" value="P:carbohydrate metabolic process"/>
    <property type="evidence" value="ECO:0007669"/>
    <property type="project" value="InterPro"/>
</dbReference>
<evidence type="ECO:0000256" key="2">
    <source>
        <dbReference type="ARBA" id="ARBA00022801"/>
    </source>
</evidence>
<sequence length="576" mass="68015">MNKHAIFHITTAPYAYAKDKDTLSLRVRTAKNDMREVKVHYKCRYDWQNPFKEKTMKLFAQTDLFDFYEADVQIEKNRYRYYFEFIDREGNQLYLDERGLQEELIEGPEIPGFQYAYIGEADVYEECKWMQEAVVYQIFPDRFCNGDQSNDPENILAWGEPVTTESMFGGDIQGIIDKLDYLQDLGIDLIYLTPIFKSTSNHKYNTADYYDIDPHFGSVELVKELVKKCHERGIKIIFDAVFNHSGDDFFAFKDLLENQEKSKYKDWYFPEGYPVSTEKVNYYTFANDVSVMPKLNTANPDVKEYFLKVGEYWVKEVGIDGWRLDVCDEVDHEFWRAFRKTIKSVNKEAVIVGEIQHEAVSFLSGDQLDSIMNYPFKWALVDFFAKRKIDEKEFNNLVTMNRVNYMRSITRQLWNLFGSHDTARFLYECDGKVDRMKLAMVFQFCFEGVPYIYYGDEVGMTGGHDPFNRACMIWNEDEQNKDLLQLYKKLIAIRKENKELIYGDYKPLYLEDNVIVFERNDGENSMIIAINNNEEDYVVNKLFKKKTIDLISEEPVSLNKELALKAMEYRILKVVK</sequence>
<organism evidence="5 6">
    <name type="scientific">Defluviitalea raffinosedens</name>
    <dbReference type="NCBI Taxonomy" id="1450156"/>
    <lineage>
        <taxon>Bacteria</taxon>
        <taxon>Bacillati</taxon>
        <taxon>Bacillota</taxon>
        <taxon>Clostridia</taxon>
        <taxon>Lachnospirales</taxon>
        <taxon>Defluviitaleaceae</taxon>
        <taxon>Defluviitalea</taxon>
    </lineage>
</organism>
<dbReference type="Gene3D" id="2.60.40.1180">
    <property type="entry name" value="Golgi alpha-mannosidase II"/>
    <property type="match status" value="1"/>
</dbReference>
<dbReference type="SMART" id="SM00642">
    <property type="entry name" value="Aamy"/>
    <property type="match status" value="1"/>
</dbReference>
<gene>
    <name evidence="5" type="ORF">GND95_06170</name>
</gene>
<accession>A0A7C8HET9</accession>
<dbReference type="SUPFAM" id="SSF51445">
    <property type="entry name" value="(Trans)glycosidases"/>
    <property type="match status" value="1"/>
</dbReference>
<evidence type="ECO:0000256" key="1">
    <source>
        <dbReference type="ARBA" id="ARBA00008061"/>
    </source>
</evidence>
<comment type="similarity">
    <text evidence="1">Belongs to the glycosyl hydrolase 13 family.</text>
</comment>
<dbReference type="Proteomes" id="UP000483018">
    <property type="component" value="Unassembled WGS sequence"/>
</dbReference>
<dbReference type="Pfam" id="PF02903">
    <property type="entry name" value="Alpha-amylase_N"/>
    <property type="match status" value="1"/>
</dbReference>
<feature type="domain" description="Glycosyl hydrolase family 13 catalytic" evidence="4">
    <location>
        <begin position="137"/>
        <end position="494"/>
    </location>
</feature>
<dbReference type="InterPro" id="IPR014756">
    <property type="entry name" value="Ig_E-set"/>
</dbReference>
<proteinExistence type="inferred from homology"/>
<reference evidence="5 6" key="1">
    <citation type="submission" date="2019-12" db="EMBL/GenBank/DDBJ databases">
        <title>Defluviitalea raffinosedens, isolated from a biogas fermenter, genome sequencing and characterization.</title>
        <authorList>
            <person name="Rettenmaier R."/>
            <person name="Schneider M."/>
            <person name="Neuhaus K."/>
            <person name="Liebl W."/>
            <person name="Zverlov V."/>
        </authorList>
    </citation>
    <scope>NUCLEOTIDE SEQUENCE [LARGE SCALE GENOMIC DNA]</scope>
    <source>
        <strain evidence="5 6">249c-K6</strain>
    </source>
</reference>
<dbReference type="Gene3D" id="2.60.40.10">
    <property type="entry name" value="Immunoglobulins"/>
    <property type="match status" value="1"/>
</dbReference>